<evidence type="ECO:0000256" key="2">
    <source>
        <dbReference type="ARBA" id="ARBA00003921"/>
    </source>
</evidence>
<evidence type="ECO:0000256" key="7">
    <source>
        <dbReference type="ARBA" id="ARBA00022490"/>
    </source>
</evidence>
<evidence type="ECO:0000256" key="12">
    <source>
        <dbReference type="ARBA" id="ARBA00022960"/>
    </source>
</evidence>
<dbReference type="SUPFAM" id="SSF56176">
    <property type="entry name" value="FAD-binding/transporter-associated domain-like"/>
    <property type="match status" value="1"/>
</dbReference>
<dbReference type="Gene3D" id="3.30.43.10">
    <property type="entry name" value="Uridine Diphospho-n-acetylenolpyruvylglucosamine Reductase, domain 2"/>
    <property type="match status" value="1"/>
</dbReference>
<dbReference type="Pfam" id="PF02873">
    <property type="entry name" value="MurB_C"/>
    <property type="match status" value="1"/>
</dbReference>
<comment type="pathway">
    <text evidence="4 19">Cell wall biogenesis; peptidoglycan biosynthesis.</text>
</comment>
<accession>A0A412TXT0</accession>
<dbReference type="InterPro" id="IPR036635">
    <property type="entry name" value="MurB_C_sf"/>
</dbReference>
<keyword evidence="15 19" id="KW-0131">Cell cycle</keyword>
<dbReference type="Pfam" id="PF01565">
    <property type="entry name" value="FAD_binding_4"/>
    <property type="match status" value="1"/>
</dbReference>
<evidence type="ECO:0000256" key="5">
    <source>
        <dbReference type="ARBA" id="ARBA00012518"/>
    </source>
</evidence>
<keyword evidence="12 19" id="KW-0133">Cell shape</keyword>
<keyword evidence="11 19" id="KW-0521">NADP</keyword>
<dbReference type="Gene3D" id="3.90.78.10">
    <property type="entry name" value="UDP-N-acetylenolpyruvoylglucosamine reductase, C-terminal domain"/>
    <property type="match status" value="1"/>
</dbReference>
<dbReference type="RefSeq" id="WP_013613662.1">
    <property type="nucleotide sequence ID" value="NZ_JABWDG010000020.1"/>
</dbReference>
<keyword evidence="14 19" id="KW-0560">Oxidoreductase</keyword>
<keyword evidence="13 19" id="KW-0573">Peptidoglycan synthesis</keyword>
<dbReference type="GO" id="GO:0005829">
    <property type="term" value="C:cytosol"/>
    <property type="evidence" value="ECO:0007669"/>
    <property type="project" value="TreeGrafter"/>
</dbReference>
<keyword evidence="7 19" id="KW-0963">Cytoplasm</keyword>
<dbReference type="NCBIfam" id="TIGR00179">
    <property type="entry name" value="murB"/>
    <property type="match status" value="1"/>
</dbReference>
<comment type="catalytic activity">
    <reaction evidence="18 19">
        <text>UDP-N-acetyl-alpha-D-muramate + NADP(+) = UDP-N-acetyl-3-O-(1-carboxyvinyl)-alpha-D-glucosamine + NADPH + H(+)</text>
        <dbReference type="Rhea" id="RHEA:12248"/>
        <dbReference type="ChEBI" id="CHEBI:15378"/>
        <dbReference type="ChEBI" id="CHEBI:57783"/>
        <dbReference type="ChEBI" id="CHEBI:58349"/>
        <dbReference type="ChEBI" id="CHEBI:68483"/>
        <dbReference type="ChEBI" id="CHEBI:70757"/>
        <dbReference type="EC" id="1.3.1.98"/>
    </reaction>
</comment>
<reference evidence="20 21" key="1">
    <citation type="submission" date="2018-08" db="EMBL/GenBank/DDBJ databases">
        <title>A genome reference for cultivated species of the human gut microbiota.</title>
        <authorList>
            <person name="Zou Y."/>
            <person name="Xue W."/>
            <person name="Luo G."/>
        </authorList>
    </citation>
    <scope>NUCLEOTIDE SEQUENCE [LARGE SCALE GENOMIC DNA]</scope>
    <source>
        <strain evidence="20 21">AF16-14</strain>
    </source>
</reference>
<dbReference type="InterPro" id="IPR016167">
    <property type="entry name" value="FAD-bd_PCMH_sub1"/>
</dbReference>
<dbReference type="NCBIfam" id="NF000755">
    <property type="entry name" value="PRK00046.1"/>
    <property type="match status" value="1"/>
</dbReference>
<dbReference type="InterPro" id="IPR003170">
    <property type="entry name" value="MurB"/>
</dbReference>
<comment type="cofactor">
    <cofactor evidence="1 19">
        <name>FAD</name>
        <dbReference type="ChEBI" id="CHEBI:57692"/>
    </cofactor>
</comment>
<evidence type="ECO:0000256" key="3">
    <source>
        <dbReference type="ARBA" id="ARBA00004496"/>
    </source>
</evidence>
<dbReference type="PANTHER" id="PTHR21071">
    <property type="entry name" value="UDP-N-ACETYLENOLPYRUVOYLGLUCOSAMINE REDUCTASE"/>
    <property type="match status" value="1"/>
</dbReference>
<evidence type="ECO:0000256" key="17">
    <source>
        <dbReference type="ARBA" id="ARBA00031026"/>
    </source>
</evidence>
<evidence type="ECO:0000256" key="11">
    <source>
        <dbReference type="ARBA" id="ARBA00022857"/>
    </source>
</evidence>
<name>A0A412TXT0_9BACT</name>
<protein>
    <recommendedName>
        <fullName evidence="6 19">UDP-N-acetylenolpyruvoylglucosamine reductase</fullName>
        <ecNumber evidence="5 19">1.3.1.98</ecNumber>
    </recommendedName>
    <alternativeName>
        <fullName evidence="17 19">UDP-N-acetylmuramate dehydrogenase</fullName>
    </alternativeName>
</protein>
<dbReference type="InterPro" id="IPR006094">
    <property type="entry name" value="Oxid_FAD_bind_N"/>
</dbReference>
<evidence type="ECO:0000256" key="8">
    <source>
        <dbReference type="ARBA" id="ARBA00022618"/>
    </source>
</evidence>
<sequence>MIEVKEDYSLKPYNTFAIDVKCRYFVESDEEEALRAFVADYEWQPSEVLILGGGSNFLFTEDFTGTVFYPAMQGKEVIKEDEEEVWVRIGAGVEWDDFVAWTVEQGWGGVENLSFIPGHVGAAPVQNVGAYGMEAGERIDRVEAIALDKAIQVEIAGKDCRFAYRDSIFKREWKNRYIITRVVFRLSKKPEFRLDYGALRSELEKMGGEVNLTNIRQAVIRIRRSKLPDVAEIPNAGSFFKNPVVSREQADRLLAEYPGMPVYEVDDACCKLAAGWMIEQCGWKGRTWGKAGVHDKQALVLVNRGGASGIEITRLANEIRKSVFMKFGIWIEPEVYVI</sequence>
<evidence type="ECO:0000256" key="19">
    <source>
        <dbReference type="HAMAP-Rule" id="MF_00037"/>
    </source>
</evidence>
<dbReference type="GO" id="GO:0051301">
    <property type="term" value="P:cell division"/>
    <property type="evidence" value="ECO:0007669"/>
    <property type="project" value="UniProtKB-KW"/>
</dbReference>
<dbReference type="GeneID" id="61276750"/>
<dbReference type="NCBIfam" id="NF010478">
    <property type="entry name" value="PRK13903.1"/>
    <property type="match status" value="1"/>
</dbReference>
<keyword evidence="16 19" id="KW-0961">Cell wall biogenesis/degradation</keyword>
<comment type="caution">
    <text evidence="20">The sequence shown here is derived from an EMBL/GenBank/DDBJ whole genome shotgun (WGS) entry which is preliminary data.</text>
</comment>
<keyword evidence="10 19" id="KW-0274">FAD</keyword>
<dbReference type="HAMAP" id="MF_00037">
    <property type="entry name" value="MurB"/>
    <property type="match status" value="1"/>
</dbReference>
<dbReference type="Gene3D" id="3.30.465.10">
    <property type="match status" value="1"/>
</dbReference>
<evidence type="ECO:0000256" key="16">
    <source>
        <dbReference type="ARBA" id="ARBA00023316"/>
    </source>
</evidence>
<dbReference type="InterPro" id="IPR036318">
    <property type="entry name" value="FAD-bd_PCMH-like_sf"/>
</dbReference>
<dbReference type="AlphaFoldDB" id="A0A412TXT0"/>
<dbReference type="PANTHER" id="PTHR21071:SF4">
    <property type="entry name" value="UDP-N-ACETYLENOLPYRUVOYLGLUCOSAMINE REDUCTASE"/>
    <property type="match status" value="1"/>
</dbReference>
<dbReference type="EC" id="1.3.1.98" evidence="5 19"/>
<evidence type="ECO:0000256" key="18">
    <source>
        <dbReference type="ARBA" id="ARBA00048914"/>
    </source>
</evidence>
<organism evidence="20 21">
    <name type="scientific">Odoribacter splanchnicus</name>
    <dbReference type="NCBI Taxonomy" id="28118"/>
    <lineage>
        <taxon>Bacteria</taxon>
        <taxon>Pseudomonadati</taxon>
        <taxon>Bacteroidota</taxon>
        <taxon>Bacteroidia</taxon>
        <taxon>Bacteroidales</taxon>
        <taxon>Odoribacteraceae</taxon>
        <taxon>Odoribacter</taxon>
    </lineage>
</organism>
<dbReference type="GO" id="GO:0071949">
    <property type="term" value="F:FAD binding"/>
    <property type="evidence" value="ECO:0007669"/>
    <property type="project" value="InterPro"/>
</dbReference>
<evidence type="ECO:0000256" key="4">
    <source>
        <dbReference type="ARBA" id="ARBA00004752"/>
    </source>
</evidence>
<keyword evidence="8 19" id="KW-0132">Cell division</keyword>
<evidence type="ECO:0000256" key="13">
    <source>
        <dbReference type="ARBA" id="ARBA00022984"/>
    </source>
</evidence>
<dbReference type="Proteomes" id="UP000284243">
    <property type="component" value="Unassembled WGS sequence"/>
</dbReference>
<dbReference type="SUPFAM" id="SSF56194">
    <property type="entry name" value="Uridine diphospho-N-Acetylenolpyruvylglucosamine reductase, MurB, C-terminal domain"/>
    <property type="match status" value="1"/>
</dbReference>
<evidence type="ECO:0000256" key="15">
    <source>
        <dbReference type="ARBA" id="ARBA00023306"/>
    </source>
</evidence>
<evidence type="ECO:0000313" key="20">
    <source>
        <dbReference type="EMBL" id="RGU58450.1"/>
    </source>
</evidence>
<evidence type="ECO:0000256" key="14">
    <source>
        <dbReference type="ARBA" id="ARBA00023002"/>
    </source>
</evidence>
<comment type="subcellular location">
    <subcellularLocation>
        <location evidence="3 19">Cytoplasm</location>
    </subcellularLocation>
</comment>
<evidence type="ECO:0000256" key="10">
    <source>
        <dbReference type="ARBA" id="ARBA00022827"/>
    </source>
</evidence>
<dbReference type="GO" id="GO:0008762">
    <property type="term" value="F:UDP-N-acetylmuramate dehydrogenase activity"/>
    <property type="evidence" value="ECO:0007669"/>
    <property type="project" value="UniProtKB-UniRule"/>
</dbReference>
<dbReference type="GO" id="GO:0071555">
    <property type="term" value="P:cell wall organization"/>
    <property type="evidence" value="ECO:0007669"/>
    <property type="project" value="UniProtKB-KW"/>
</dbReference>
<dbReference type="InterPro" id="IPR016169">
    <property type="entry name" value="FAD-bd_PCMH_sub2"/>
</dbReference>
<evidence type="ECO:0000256" key="9">
    <source>
        <dbReference type="ARBA" id="ARBA00022630"/>
    </source>
</evidence>
<evidence type="ECO:0000256" key="1">
    <source>
        <dbReference type="ARBA" id="ARBA00001974"/>
    </source>
</evidence>
<evidence type="ECO:0000313" key="21">
    <source>
        <dbReference type="Proteomes" id="UP000284243"/>
    </source>
</evidence>
<feature type="active site" evidence="19">
    <location>
        <position position="165"/>
    </location>
</feature>
<keyword evidence="9 19" id="KW-0285">Flavoprotein</keyword>
<dbReference type="InterPro" id="IPR016166">
    <property type="entry name" value="FAD-bd_PCMH"/>
</dbReference>
<proteinExistence type="inferred from homology"/>
<feature type="active site" description="Proton donor" evidence="19">
    <location>
        <position position="238"/>
    </location>
</feature>
<comment type="function">
    <text evidence="2 19">Cell wall formation.</text>
</comment>
<gene>
    <name evidence="19" type="primary">murB</name>
    <name evidence="20" type="ORF">DWW57_01665</name>
</gene>
<dbReference type="GO" id="GO:0008360">
    <property type="term" value="P:regulation of cell shape"/>
    <property type="evidence" value="ECO:0007669"/>
    <property type="project" value="UniProtKB-KW"/>
</dbReference>
<dbReference type="PROSITE" id="PS51387">
    <property type="entry name" value="FAD_PCMH"/>
    <property type="match status" value="1"/>
</dbReference>
<dbReference type="GO" id="GO:0009252">
    <property type="term" value="P:peptidoglycan biosynthetic process"/>
    <property type="evidence" value="ECO:0007669"/>
    <property type="project" value="UniProtKB-UniRule"/>
</dbReference>
<dbReference type="EMBL" id="QRYC01000002">
    <property type="protein sequence ID" value="RGU58450.1"/>
    <property type="molecule type" value="Genomic_DNA"/>
</dbReference>
<dbReference type="OMA" id="YRHSRFK"/>
<dbReference type="InterPro" id="IPR011601">
    <property type="entry name" value="MurB_C"/>
</dbReference>
<feature type="active site" evidence="19">
    <location>
        <position position="334"/>
    </location>
</feature>
<evidence type="ECO:0000256" key="6">
    <source>
        <dbReference type="ARBA" id="ARBA00015188"/>
    </source>
</evidence>
<comment type="similarity">
    <text evidence="19">Belongs to the MurB family.</text>
</comment>
<dbReference type="UniPathway" id="UPA00219"/>